<evidence type="ECO:0000313" key="4">
    <source>
        <dbReference type="EMBL" id="MBD7953939.1"/>
    </source>
</evidence>
<dbReference type="PANTHER" id="PTHR32305:SF15">
    <property type="entry name" value="PROTEIN RHSA-RELATED"/>
    <property type="match status" value="1"/>
</dbReference>
<feature type="domain" description="Teneurin-like YD-shell" evidence="3">
    <location>
        <begin position="33"/>
        <end position="127"/>
    </location>
</feature>
<organism evidence="4 5">
    <name type="scientific">Stenotrophomonas lacuserhaii</name>
    <dbReference type="NCBI Taxonomy" id="2760084"/>
    <lineage>
        <taxon>Bacteria</taxon>
        <taxon>Pseudomonadati</taxon>
        <taxon>Pseudomonadota</taxon>
        <taxon>Gammaproteobacteria</taxon>
        <taxon>Lysobacterales</taxon>
        <taxon>Lysobacteraceae</taxon>
        <taxon>Stenotrophomonas</taxon>
    </lineage>
</organism>
<keyword evidence="1" id="KW-0677">Repeat</keyword>
<keyword evidence="5" id="KW-1185">Reference proteome</keyword>
<reference evidence="4 5" key="1">
    <citation type="submission" date="2020-08" db="EMBL/GenBank/DDBJ databases">
        <title>A Genomic Blueprint of the Chicken Gut Microbiome.</title>
        <authorList>
            <person name="Gilroy R."/>
            <person name="Ravi A."/>
            <person name="Getino M."/>
            <person name="Pursley I."/>
            <person name="Horton D.L."/>
            <person name="Alikhan N.-F."/>
            <person name="Baker D."/>
            <person name="Gharbi K."/>
            <person name="Hall N."/>
            <person name="Watson M."/>
            <person name="Adriaenssens E.M."/>
            <person name="Foster-Nyarko E."/>
            <person name="Jarju S."/>
            <person name="Secka A."/>
            <person name="Antonio M."/>
            <person name="Oren A."/>
            <person name="Chaudhuri R."/>
            <person name="La Ragione R.M."/>
            <person name="Hildebrand F."/>
            <person name="Pallen M.J."/>
        </authorList>
    </citation>
    <scope>NUCLEOTIDE SEQUENCE [LARGE SCALE GENOMIC DNA]</scope>
    <source>
        <strain evidence="4 5">Sa5BUN4</strain>
    </source>
</reference>
<comment type="caution">
    <text evidence="4">The sequence shown here is derived from an EMBL/GenBank/DDBJ whole genome shotgun (WGS) entry which is preliminary data.</text>
</comment>
<dbReference type="Pfam" id="PF25023">
    <property type="entry name" value="TEN_YD-shell"/>
    <property type="match status" value="1"/>
</dbReference>
<dbReference type="NCBIfam" id="TIGR03696">
    <property type="entry name" value="Rhs_assc_core"/>
    <property type="match status" value="1"/>
</dbReference>
<feature type="chain" id="PRO_5036499798" description="Teneurin-like YD-shell domain-containing protein" evidence="2">
    <location>
        <begin position="28"/>
        <end position="293"/>
    </location>
</feature>
<keyword evidence="2" id="KW-0732">Signal</keyword>
<gene>
    <name evidence="4" type="ORF">H9654_06920</name>
</gene>
<dbReference type="Proteomes" id="UP000636938">
    <property type="component" value="Unassembled WGS sequence"/>
</dbReference>
<dbReference type="InterPro" id="IPR022385">
    <property type="entry name" value="Rhs_assc_core"/>
</dbReference>
<protein>
    <recommendedName>
        <fullName evidence="3">Teneurin-like YD-shell domain-containing protein</fullName>
    </recommendedName>
</protein>
<accession>A0A8X8FT92</accession>
<sequence length="293" mass="30579">MMMTKLLKAFGLLVITAAVAGLAPAQAQTTVRYLHTDALGTVVAKTDANGNVVERTTFEPYGAVVGGAVADGPGYTGHVSDAATGLSYMQQRYYDPEVGLFLSVDPVTAYSEPIGQFNRYRYANGNPYRFTDPDGRQVVGAPRDFYNPVTAEQARQILPIVADFTPVLGDVKGIVEAIQAPTPANIAGAAVGVVPIGGDIAKAAIKNGGRVGDFTRAQKNAAKAENAAQNGGKMACTDCTKGVESVASQRGVPTPSNQAQIHHDPAIKYGGGKHSKAVVLCPGCHNDRHKGAK</sequence>
<proteinExistence type="predicted"/>
<dbReference type="PANTHER" id="PTHR32305">
    <property type="match status" value="1"/>
</dbReference>
<evidence type="ECO:0000313" key="5">
    <source>
        <dbReference type="Proteomes" id="UP000636938"/>
    </source>
</evidence>
<dbReference type="AlphaFoldDB" id="A0A8X8FT92"/>
<dbReference type="InterPro" id="IPR056823">
    <property type="entry name" value="TEN-like_YD-shell"/>
</dbReference>
<dbReference type="Gene3D" id="2.180.10.10">
    <property type="entry name" value="RHS repeat-associated core"/>
    <property type="match status" value="1"/>
</dbReference>
<dbReference type="InterPro" id="IPR050708">
    <property type="entry name" value="T6SS_VgrG/RHS"/>
</dbReference>
<evidence type="ECO:0000256" key="2">
    <source>
        <dbReference type="SAM" id="SignalP"/>
    </source>
</evidence>
<evidence type="ECO:0000259" key="3">
    <source>
        <dbReference type="Pfam" id="PF25023"/>
    </source>
</evidence>
<feature type="signal peptide" evidence="2">
    <location>
        <begin position="1"/>
        <end position="27"/>
    </location>
</feature>
<name>A0A8X8FT92_9GAMM</name>
<evidence type="ECO:0000256" key="1">
    <source>
        <dbReference type="ARBA" id="ARBA00022737"/>
    </source>
</evidence>
<dbReference type="EMBL" id="JACSQS010000005">
    <property type="protein sequence ID" value="MBD7953939.1"/>
    <property type="molecule type" value="Genomic_DNA"/>
</dbReference>